<accession>A0ABS3K967</accession>
<evidence type="ECO:0000256" key="4">
    <source>
        <dbReference type="SAM" id="MobiDB-lite"/>
    </source>
</evidence>
<keyword evidence="5" id="KW-0282">Flagellum</keyword>
<keyword evidence="6" id="KW-1185">Reference proteome</keyword>
<feature type="region of interest" description="Disordered" evidence="4">
    <location>
        <begin position="128"/>
        <end position="149"/>
    </location>
</feature>
<gene>
    <name evidence="5" type="ORF">IAI60_00970</name>
</gene>
<organism evidence="5 6">
    <name type="scientific">Roseomonas marmotae</name>
    <dbReference type="NCBI Taxonomy" id="2768161"/>
    <lineage>
        <taxon>Bacteria</taxon>
        <taxon>Pseudomonadati</taxon>
        <taxon>Pseudomonadota</taxon>
        <taxon>Alphaproteobacteria</taxon>
        <taxon>Acetobacterales</taxon>
        <taxon>Roseomonadaceae</taxon>
        <taxon>Roseomonas</taxon>
    </lineage>
</organism>
<keyword evidence="5" id="KW-0966">Cell projection</keyword>
<evidence type="ECO:0000313" key="5">
    <source>
        <dbReference type="EMBL" id="MBO1073173.1"/>
    </source>
</evidence>
<protein>
    <submittedName>
        <fullName evidence="5">Flagellar biosynthesis repressor FlbT</fullName>
    </submittedName>
</protein>
<sequence>MTTLVLELRPGDLLIVNGAPIRFRSRTRVELAGRARFLFGKQVMVPEAATTLSRRFYLALQTAYVGPEDERGEALLRARALQAEYQASVASQGAKDLMLRALALSEECECYQALKLVRRVIQQEEAASARPVPDRLSPGAWPGHVPIET</sequence>
<evidence type="ECO:0000256" key="3">
    <source>
        <dbReference type="ARBA" id="ARBA00022884"/>
    </source>
</evidence>
<proteinExistence type="predicted"/>
<evidence type="ECO:0000256" key="2">
    <source>
        <dbReference type="ARBA" id="ARBA00022795"/>
    </source>
</evidence>
<comment type="caution">
    <text evidence="5">The sequence shown here is derived from an EMBL/GenBank/DDBJ whole genome shotgun (WGS) entry which is preliminary data.</text>
</comment>
<dbReference type="Pfam" id="PF07378">
    <property type="entry name" value="FlbT"/>
    <property type="match status" value="1"/>
</dbReference>
<keyword evidence="2" id="KW-1005">Bacterial flagellum biogenesis</keyword>
<keyword evidence="1" id="KW-0678">Repressor</keyword>
<name>A0ABS3K967_9PROT</name>
<keyword evidence="3" id="KW-0694">RNA-binding</keyword>
<reference evidence="5 6" key="1">
    <citation type="submission" date="2020-09" db="EMBL/GenBank/DDBJ databases">
        <title>Roseomonas.</title>
        <authorList>
            <person name="Zhu W."/>
        </authorList>
    </citation>
    <scope>NUCLEOTIDE SEQUENCE [LARGE SCALE GENOMIC DNA]</scope>
    <source>
        <strain evidence="5 6">1311</strain>
    </source>
</reference>
<keyword evidence="5" id="KW-0969">Cilium</keyword>
<dbReference type="InterPro" id="IPR009967">
    <property type="entry name" value="Flagellum_FlbT"/>
</dbReference>
<dbReference type="EMBL" id="JACTNF010000001">
    <property type="protein sequence ID" value="MBO1073173.1"/>
    <property type="molecule type" value="Genomic_DNA"/>
</dbReference>
<dbReference type="Proteomes" id="UP001518990">
    <property type="component" value="Unassembled WGS sequence"/>
</dbReference>
<dbReference type="RefSeq" id="WP_207444792.1">
    <property type="nucleotide sequence ID" value="NZ_CP061091.1"/>
</dbReference>
<evidence type="ECO:0000256" key="1">
    <source>
        <dbReference type="ARBA" id="ARBA00022491"/>
    </source>
</evidence>
<evidence type="ECO:0000313" key="6">
    <source>
        <dbReference type="Proteomes" id="UP001518990"/>
    </source>
</evidence>